<evidence type="ECO:0000313" key="1">
    <source>
        <dbReference type="EMBL" id="DAD78991.1"/>
    </source>
</evidence>
<name>A0A8S5MA80_9CAUD</name>
<dbReference type="EMBL" id="BK014855">
    <property type="protein sequence ID" value="DAD78991.1"/>
    <property type="molecule type" value="Genomic_DNA"/>
</dbReference>
<accession>A0A8S5MA80</accession>
<reference evidence="1" key="1">
    <citation type="journal article" date="2021" name="Proc. Natl. Acad. Sci. U.S.A.">
        <title>A Catalog of Tens of Thousands of Viruses from Human Metagenomes Reveals Hidden Associations with Chronic Diseases.</title>
        <authorList>
            <person name="Tisza M.J."/>
            <person name="Buck C.B."/>
        </authorList>
    </citation>
    <scope>NUCLEOTIDE SEQUENCE</scope>
    <source>
        <strain evidence="1">Ctv4j104</strain>
    </source>
</reference>
<protein>
    <submittedName>
        <fullName evidence="1">Uncharacterized protein</fullName>
    </submittedName>
</protein>
<sequence length="30" mass="3424">MQMGSLIAPLYLSNQEYSVCNSRGFDMRLV</sequence>
<proteinExistence type="predicted"/>
<organism evidence="1">
    <name type="scientific">Siphoviridae sp. ctv4j104</name>
    <dbReference type="NCBI Taxonomy" id="2826510"/>
    <lineage>
        <taxon>Viruses</taxon>
        <taxon>Duplodnaviria</taxon>
        <taxon>Heunggongvirae</taxon>
        <taxon>Uroviricota</taxon>
        <taxon>Caudoviricetes</taxon>
    </lineage>
</organism>